<dbReference type="OrthoDB" id="9803192at2"/>
<evidence type="ECO:0000313" key="2">
    <source>
        <dbReference type="EMBL" id="ACL70378.1"/>
    </source>
</evidence>
<dbReference type="SUPFAM" id="SSF69336">
    <property type="entry name" value="Alpha subunit of glutamate synthase, C-terminal domain"/>
    <property type="match status" value="1"/>
</dbReference>
<dbReference type="PANTHER" id="PTHR39673">
    <property type="entry name" value="TUNGSTEN FORMYLMETHANOFURAN DEHYDROGENASE, SUBUNIT C (FWDC)"/>
    <property type="match status" value="1"/>
</dbReference>
<protein>
    <submittedName>
        <fullName evidence="2">Glutamate synthase (NADPH) GltB3 subunit</fullName>
        <ecNumber evidence="2">1.4.1.13</ecNumber>
    </submittedName>
</protein>
<dbReference type="GO" id="GO:0004355">
    <property type="term" value="F:glutamate synthase (NADPH) activity"/>
    <property type="evidence" value="ECO:0007669"/>
    <property type="project" value="UniProtKB-EC"/>
</dbReference>
<gene>
    <name evidence="2" type="ordered locus">Hore_16290</name>
</gene>
<dbReference type="KEGG" id="hor:Hore_16290"/>
<dbReference type="Gene3D" id="2.160.20.60">
    <property type="entry name" value="Glutamate synthase, alpha subunit, C-terminal domain"/>
    <property type="match status" value="1"/>
</dbReference>
<dbReference type="Pfam" id="PF01493">
    <property type="entry name" value="GXGXG"/>
    <property type="match status" value="1"/>
</dbReference>
<dbReference type="Proteomes" id="UP000000719">
    <property type="component" value="Chromosome"/>
</dbReference>
<organism evidence="2 3">
    <name type="scientific">Halothermothrix orenii (strain H 168 / OCM 544 / DSM 9562)</name>
    <dbReference type="NCBI Taxonomy" id="373903"/>
    <lineage>
        <taxon>Bacteria</taxon>
        <taxon>Bacillati</taxon>
        <taxon>Bacillota</taxon>
        <taxon>Clostridia</taxon>
        <taxon>Halanaerobiales</taxon>
        <taxon>Halothermotrichaceae</taxon>
        <taxon>Halothermothrix</taxon>
    </lineage>
</organism>
<dbReference type="EC" id="1.4.1.13" evidence="2"/>
<dbReference type="HOGENOM" id="CLU_078510_1_0_9"/>
<accession>B8CYK9</accession>
<reference evidence="2 3" key="1">
    <citation type="journal article" date="2009" name="PLoS ONE">
        <title>Genome analysis of the anaerobic thermohalophilic bacterium Halothermothrix orenii.</title>
        <authorList>
            <person name="Mavromatis K."/>
            <person name="Ivanova N."/>
            <person name="Anderson I."/>
            <person name="Lykidis A."/>
            <person name="Hooper S.D."/>
            <person name="Sun H."/>
            <person name="Kunin V."/>
            <person name="Lapidus A."/>
            <person name="Hugenholtz P."/>
            <person name="Patel B."/>
            <person name="Kyrpides N.C."/>
        </authorList>
    </citation>
    <scope>NUCLEOTIDE SEQUENCE [LARGE SCALE GENOMIC DNA]</scope>
    <source>
        <strain evidence="3">H 168 / OCM 544 / DSM 9562</strain>
    </source>
</reference>
<dbReference type="AlphaFoldDB" id="B8CYK9"/>
<name>B8CYK9_HALOH</name>
<proteinExistence type="predicted"/>
<evidence type="ECO:0000259" key="1">
    <source>
        <dbReference type="Pfam" id="PF01493"/>
    </source>
</evidence>
<dbReference type="PIRSF" id="PIRSF006519">
    <property type="entry name" value="GOGAT_dom3"/>
    <property type="match status" value="1"/>
</dbReference>
<dbReference type="EMBL" id="CP001098">
    <property type="protein sequence ID" value="ACL70378.1"/>
    <property type="molecule type" value="Genomic_DNA"/>
</dbReference>
<dbReference type="InterPro" id="IPR035710">
    <property type="entry name" value="Archaeal_gltB"/>
</dbReference>
<dbReference type="RefSeq" id="WP_012636561.1">
    <property type="nucleotide sequence ID" value="NC_011899.1"/>
</dbReference>
<feature type="domain" description="Glutamate synthase alpha subunit C-terminal" evidence="1">
    <location>
        <begin position="17"/>
        <end position="187"/>
    </location>
</feature>
<dbReference type="eggNOG" id="COG0070">
    <property type="taxonomic scope" value="Bacteria"/>
</dbReference>
<keyword evidence="3" id="KW-1185">Reference proteome</keyword>
<dbReference type="PANTHER" id="PTHR39673:SF5">
    <property type="entry name" value="TUNGSTEN-CONTAINING FORMYLMETHANOFURAN DEHYDROGENASE 2 SUBUNIT C"/>
    <property type="match status" value="1"/>
</dbReference>
<dbReference type="InterPro" id="IPR036485">
    <property type="entry name" value="Glu_synth_asu_C_sf"/>
</dbReference>
<dbReference type="InterPro" id="IPR002489">
    <property type="entry name" value="Glu_synth_asu_C"/>
</dbReference>
<keyword evidence="2" id="KW-0560">Oxidoreductase</keyword>
<dbReference type="STRING" id="373903.Hore_16290"/>
<sequence>MVELDASGIHYRELNNNIKELIKKGHDKIKLVNVNGQRYIGSGFEGPVKINIEGTAGNDMAAFASGVEISVYGNVQDGIGNTMGEGVITVHGQAGDILGYAMRGGSIYIRDNVGYRVGIHMKGYRDKQPVIVVGGKAGDFLGEYMAGGYLVVLGLTGRPGEPIVGNHVGVGMHGGVMYIRGEVDGNQLGPEIDVSEIDESDRTRLVEILTPYCRRFKLNLNEILEGRFTRLKPFSSRPYGKLYAY</sequence>
<dbReference type="InterPro" id="IPR012061">
    <property type="entry name" value="Glu_synth_lsu_3"/>
</dbReference>
<dbReference type="CDD" id="cd00981">
    <property type="entry name" value="arch_gltB"/>
    <property type="match status" value="1"/>
</dbReference>
<evidence type="ECO:0000313" key="3">
    <source>
        <dbReference type="Proteomes" id="UP000000719"/>
    </source>
</evidence>